<protein>
    <recommendedName>
        <fullName evidence="4">Outer membrane protein beta-barrel domain-containing protein</fullName>
    </recommendedName>
</protein>
<dbReference type="OrthoDB" id="5503570at2"/>
<dbReference type="SUPFAM" id="SSF56925">
    <property type="entry name" value="OMPA-like"/>
    <property type="match status" value="1"/>
</dbReference>
<dbReference type="AlphaFoldDB" id="A0A5C6WW48"/>
<name>A0A5C6WW48_9DELT</name>
<dbReference type="InterPro" id="IPR011250">
    <property type="entry name" value="OMP/PagP_B-barrel"/>
</dbReference>
<accession>A0A5C6WW48</accession>
<proteinExistence type="predicted"/>
<gene>
    <name evidence="2" type="ORF">FRC98_20395</name>
</gene>
<feature type="chain" id="PRO_5022769803" description="Outer membrane protein beta-barrel domain-containing protein" evidence="1">
    <location>
        <begin position="34"/>
        <end position="193"/>
    </location>
</feature>
<dbReference type="RefSeq" id="WP_146983431.1">
    <property type="nucleotide sequence ID" value="NZ_VOSM01000020.1"/>
</dbReference>
<reference evidence="2 3" key="1">
    <citation type="submission" date="2019-08" db="EMBL/GenBank/DDBJ databases">
        <title>Bradymonadales sp. TMQ4.</title>
        <authorList>
            <person name="Liang Q."/>
        </authorList>
    </citation>
    <scope>NUCLEOTIDE SEQUENCE [LARGE SCALE GENOMIC DNA]</scope>
    <source>
        <strain evidence="2 3">TMQ4</strain>
    </source>
</reference>
<keyword evidence="1" id="KW-0732">Signal</keyword>
<dbReference type="Gene3D" id="2.40.160.20">
    <property type="match status" value="1"/>
</dbReference>
<sequence length="193" mass="20272">MMTRNDRVETKRVLSVMLAGCALVMASAGVASAQDPAQKLQGNSVGVMAGYDFDREFPLLGLDGRFTFAVAPQVAISVNPALSYFFTGSSEFFGARSETTLLQFDVNALAHLALDAVVTPYLGGGLAIIYADSRVVDSSGDVIASEDDTAAAGNLLVGATFDTGSELVPYLQGRLTFDEASVFSVMVGLNYGF</sequence>
<dbReference type="Proteomes" id="UP000321412">
    <property type="component" value="Unassembled WGS sequence"/>
</dbReference>
<comment type="caution">
    <text evidence="2">The sequence shown here is derived from an EMBL/GenBank/DDBJ whole genome shotgun (WGS) entry which is preliminary data.</text>
</comment>
<dbReference type="EMBL" id="VOSM01000020">
    <property type="protein sequence ID" value="TXD33591.1"/>
    <property type="molecule type" value="Genomic_DNA"/>
</dbReference>
<evidence type="ECO:0000256" key="1">
    <source>
        <dbReference type="SAM" id="SignalP"/>
    </source>
</evidence>
<organism evidence="2 3">
    <name type="scientific">Lujinxingia vulgaris</name>
    <dbReference type="NCBI Taxonomy" id="2600176"/>
    <lineage>
        <taxon>Bacteria</taxon>
        <taxon>Deltaproteobacteria</taxon>
        <taxon>Bradymonadales</taxon>
        <taxon>Lujinxingiaceae</taxon>
        <taxon>Lujinxingia</taxon>
    </lineage>
</organism>
<evidence type="ECO:0000313" key="2">
    <source>
        <dbReference type="EMBL" id="TXD33591.1"/>
    </source>
</evidence>
<feature type="signal peptide" evidence="1">
    <location>
        <begin position="1"/>
        <end position="33"/>
    </location>
</feature>
<evidence type="ECO:0008006" key="4">
    <source>
        <dbReference type="Google" id="ProtNLM"/>
    </source>
</evidence>
<evidence type="ECO:0000313" key="3">
    <source>
        <dbReference type="Proteomes" id="UP000321412"/>
    </source>
</evidence>
<keyword evidence="3" id="KW-1185">Reference proteome</keyword>